<comment type="caution">
    <text evidence="1">The sequence shown here is derived from an EMBL/GenBank/DDBJ whole genome shotgun (WGS) entry which is preliminary data.</text>
</comment>
<dbReference type="Proteomes" id="UP000003231">
    <property type="component" value="Unassembled WGS sequence"/>
</dbReference>
<dbReference type="AlphaFoldDB" id="A0AB72ZQM4"/>
<sequence>MAVDAHLKYSFLSGISVAVKYHFYDGIESVKKFIFNNNQALPNGIISGRLHTYWAR</sequence>
<gene>
    <name evidence="1" type="ORF">YPPY08_0305</name>
</gene>
<reference evidence="1 2" key="1">
    <citation type="submission" date="2012-05" db="EMBL/GenBank/DDBJ databases">
        <title>Genome sequence of Yersinia Pestis PY-08.</title>
        <authorList>
            <person name="Santana-Cruz I."/>
            <person name="Sengamalay N."/>
            <person name="McCracken C."/>
            <person name="Daugherty S.C."/>
            <person name="Maroo A."/>
            <person name="Vara P.G."/>
            <person name="Tallon L.J."/>
            <person name="Sadzewicz L."/>
            <person name="Vinetz J.M."/>
            <person name="Cespedes Zambrano M.J."/>
            <person name="Fraser-Liggett C.M."/>
            <person name="Tettelin H."/>
        </authorList>
    </citation>
    <scope>NUCLEOTIDE SEQUENCE [LARGE SCALE GENOMIC DNA]</scope>
    <source>
        <strain evidence="1 2">PY-08</strain>
    </source>
</reference>
<accession>A0AB72ZQM4</accession>
<protein>
    <submittedName>
        <fullName evidence="1">Uncharacterized protein</fullName>
    </submittedName>
</protein>
<dbReference type="EMBL" id="AKRT01000069">
    <property type="protein sequence ID" value="EIR24778.1"/>
    <property type="molecule type" value="Genomic_DNA"/>
</dbReference>
<proteinExistence type="predicted"/>
<evidence type="ECO:0000313" key="1">
    <source>
        <dbReference type="EMBL" id="EIR24778.1"/>
    </source>
</evidence>
<organism evidence="1 2">
    <name type="scientific">Yersinia pestis PY-08</name>
    <dbReference type="NCBI Taxonomy" id="992134"/>
    <lineage>
        <taxon>Bacteria</taxon>
        <taxon>Pseudomonadati</taxon>
        <taxon>Pseudomonadota</taxon>
        <taxon>Gammaproteobacteria</taxon>
        <taxon>Enterobacterales</taxon>
        <taxon>Yersiniaceae</taxon>
        <taxon>Yersinia</taxon>
    </lineage>
</organism>
<name>A0AB72ZQM4_YERPE</name>
<evidence type="ECO:0000313" key="2">
    <source>
        <dbReference type="Proteomes" id="UP000003231"/>
    </source>
</evidence>